<accession>W4V7D6</accession>
<dbReference type="RefSeq" id="WP_038289482.1">
    <property type="nucleotide sequence ID" value="NZ_BAVR01000034.1"/>
</dbReference>
<name>W4V7D6_9FIRM</name>
<evidence type="ECO:0000313" key="3">
    <source>
        <dbReference type="Proteomes" id="UP000019109"/>
    </source>
</evidence>
<protein>
    <recommendedName>
        <fullName evidence="4">Lipoprotein</fullName>
    </recommendedName>
</protein>
<dbReference type="Proteomes" id="UP000019109">
    <property type="component" value="Unassembled WGS sequence"/>
</dbReference>
<organism evidence="2 3">
    <name type="scientific">Acetivibrio straminisolvens JCM 21531</name>
    <dbReference type="NCBI Taxonomy" id="1294263"/>
    <lineage>
        <taxon>Bacteria</taxon>
        <taxon>Bacillati</taxon>
        <taxon>Bacillota</taxon>
        <taxon>Clostridia</taxon>
        <taxon>Eubacteriales</taxon>
        <taxon>Oscillospiraceae</taxon>
        <taxon>Acetivibrio</taxon>
    </lineage>
</organism>
<feature type="chain" id="PRO_5004851844" description="Lipoprotein" evidence="1">
    <location>
        <begin position="24"/>
        <end position="184"/>
    </location>
</feature>
<sequence>MKKVTVSILVFVFLIASASCIFAFYDVPVKYNDNPDLSGKVVGSLKNDFLCRFRAEAAEEKFEKMFPGKNAPAYNVTSSQIKVNRVLYGDIDTDSIELHQFGSAGNDDGETKVRKGRKMIFILRKHPDKENVYSSVDFEDGLFEVDNDNKLLSLSDNMLTAKYDGLDAKILEKDINKVLKKRKK</sequence>
<keyword evidence="1" id="KW-0732">Signal</keyword>
<feature type="signal peptide" evidence="1">
    <location>
        <begin position="1"/>
        <end position="23"/>
    </location>
</feature>
<keyword evidence="3" id="KW-1185">Reference proteome</keyword>
<proteinExistence type="predicted"/>
<dbReference type="PROSITE" id="PS51257">
    <property type="entry name" value="PROKAR_LIPOPROTEIN"/>
    <property type="match status" value="1"/>
</dbReference>
<evidence type="ECO:0000256" key="1">
    <source>
        <dbReference type="SAM" id="SignalP"/>
    </source>
</evidence>
<evidence type="ECO:0000313" key="2">
    <source>
        <dbReference type="EMBL" id="GAE89300.1"/>
    </source>
</evidence>
<comment type="caution">
    <text evidence="2">The sequence shown here is derived from an EMBL/GenBank/DDBJ whole genome shotgun (WGS) entry which is preliminary data.</text>
</comment>
<dbReference type="STRING" id="1294263.JCM21531_2812"/>
<dbReference type="EMBL" id="BAVR01000034">
    <property type="protein sequence ID" value="GAE89300.1"/>
    <property type="molecule type" value="Genomic_DNA"/>
</dbReference>
<evidence type="ECO:0008006" key="4">
    <source>
        <dbReference type="Google" id="ProtNLM"/>
    </source>
</evidence>
<reference evidence="2" key="1">
    <citation type="journal article" date="2014" name="Genome Announc.">
        <title>Draft Genome Sequence of Clostridium straminisolvens Strain JCM 21531T, Isolated from a Cellulose-Degrading Bacterial Community.</title>
        <authorList>
            <person name="Yuki M."/>
            <person name="Oshima K."/>
            <person name="Suda W."/>
            <person name="Sakamoto M."/>
            <person name="Kitamura K."/>
            <person name="Iida T."/>
            <person name="Hattori M."/>
            <person name="Ohkuma M."/>
        </authorList>
    </citation>
    <scope>NUCLEOTIDE SEQUENCE [LARGE SCALE GENOMIC DNA]</scope>
    <source>
        <strain evidence="2">JCM 21531</strain>
    </source>
</reference>
<dbReference type="AlphaFoldDB" id="W4V7D6"/>
<gene>
    <name evidence="2" type="ORF">JCM21531_2812</name>
</gene>
<dbReference type="OrthoDB" id="9927779at2"/>